<comment type="caution">
    <text evidence="2">The sequence shown here is derived from an EMBL/GenBank/DDBJ whole genome shotgun (WGS) entry which is preliminary data.</text>
</comment>
<feature type="transmembrane region" description="Helical" evidence="1">
    <location>
        <begin position="162"/>
        <end position="185"/>
    </location>
</feature>
<feature type="transmembrane region" description="Helical" evidence="1">
    <location>
        <begin position="214"/>
        <end position="236"/>
    </location>
</feature>
<organism evidence="2 3">
    <name type="scientific">Araneus ventricosus</name>
    <name type="common">Orbweaver spider</name>
    <name type="synonym">Epeira ventricosa</name>
    <dbReference type="NCBI Taxonomy" id="182803"/>
    <lineage>
        <taxon>Eukaryota</taxon>
        <taxon>Metazoa</taxon>
        <taxon>Ecdysozoa</taxon>
        <taxon>Arthropoda</taxon>
        <taxon>Chelicerata</taxon>
        <taxon>Arachnida</taxon>
        <taxon>Araneae</taxon>
        <taxon>Araneomorphae</taxon>
        <taxon>Entelegynae</taxon>
        <taxon>Araneoidea</taxon>
        <taxon>Araneidae</taxon>
        <taxon>Araneus</taxon>
    </lineage>
</organism>
<evidence type="ECO:0008006" key="4">
    <source>
        <dbReference type="Google" id="ProtNLM"/>
    </source>
</evidence>
<dbReference type="AlphaFoldDB" id="A0A4Y2N3A9"/>
<keyword evidence="1" id="KW-0472">Membrane</keyword>
<gene>
    <name evidence="2" type="ORF">AVEN_238246_1</name>
</gene>
<feature type="transmembrane region" description="Helical" evidence="1">
    <location>
        <begin position="117"/>
        <end position="137"/>
    </location>
</feature>
<name>A0A4Y2N3A9_ARAVE</name>
<feature type="transmembrane region" description="Helical" evidence="1">
    <location>
        <begin position="321"/>
        <end position="340"/>
    </location>
</feature>
<keyword evidence="3" id="KW-1185">Reference proteome</keyword>
<feature type="transmembrane region" description="Helical" evidence="1">
    <location>
        <begin position="281"/>
        <end position="306"/>
    </location>
</feature>
<sequence>MFNICFSNNRSEIHKGENSNSGKGNSNEIEVLKLPNVCVSCGRDLTALDSRILNIQENRNQPYESVPKFLFPYICLTGFVEVSGRYTRISYIFTIFLLLVCADIFLTHGIFFDQRIIKIYLPYLTSYLLTVTAWGTLRRKKRQLTTVLGTTRDLKLYAHDKMVNFIAIMICIVTPIISILLTFLLNKSNQKRFFYGFEVENYWSKIAIMSSKNALYFIIYPCITHAIALLYCVLCLRCSNRINCLCQKITQCSPGNFGIPKQQSILKNRTQVRDILLEVQAVFSVPIFCTIVGNILMCASVIGWYLVKKWDDSDIAWKMKIAFYVINAFSNVMATTWVASESAISMKKFKETFNQKTQKRLLYYDPKGEQYLKADLLAEPDFVLTGCDIISFKRSTILALVGTLLTYTVLLMNTN</sequence>
<keyword evidence="1" id="KW-1133">Transmembrane helix</keyword>
<evidence type="ECO:0000313" key="3">
    <source>
        <dbReference type="Proteomes" id="UP000499080"/>
    </source>
</evidence>
<keyword evidence="1" id="KW-0812">Transmembrane</keyword>
<dbReference type="Proteomes" id="UP000499080">
    <property type="component" value="Unassembled WGS sequence"/>
</dbReference>
<feature type="transmembrane region" description="Helical" evidence="1">
    <location>
        <begin position="91"/>
        <end position="111"/>
    </location>
</feature>
<dbReference type="EMBL" id="BGPR01008441">
    <property type="protein sequence ID" value="GBN33865.1"/>
    <property type="molecule type" value="Genomic_DNA"/>
</dbReference>
<reference evidence="2 3" key="1">
    <citation type="journal article" date="2019" name="Sci. Rep.">
        <title>Orb-weaving spider Araneus ventricosus genome elucidates the spidroin gene catalogue.</title>
        <authorList>
            <person name="Kono N."/>
            <person name="Nakamura H."/>
            <person name="Ohtoshi R."/>
            <person name="Moran D.A.P."/>
            <person name="Shinohara A."/>
            <person name="Yoshida Y."/>
            <person name="Fujiwara M."/>
            <person name="Mori M."/>
            <person name="Tomita M."/>
            <person name="Arakawa K."/>
        </authorList>
    </citation>
    <scope>NUCLEOTIDE SEQUENCE [LARGE SCALE GENOMIC DNA]</scope>
</reference>
<proteinExistence type="predicted"/>
<evidence type="ECO:0000313" key="2">
    <source>
        <dbReference type="EMBL" id="GBN33865.1"/>
    </source>
</evidence>
<dbReference type="OrthoDB" id="10331836at2759"/>
<protein>
    <recommendedName>
        <fullName evidence="4">Gustatory receptor</fullName>
    </recommendedName>
</protein>
<evidence type="ECO:0000256" key="1">
    <source>
        <dbReference type="SAM" id="Phobius"/>
    </source>
</evidence>
<feature type="transmembrane region" description="Helical" evidence="1">
    <location>
        <begin position="397"/>
        <end position="414"/>
    </location>
</feature>
<accession>A0A4Y2N3A9</accession>